<keyword evidence="5" id="KW-0503">Monooxygenase</keyword>
<dbReference type="SUPFAM" id="SSF54373">
    <property type="entry name" value="FAD-linked reductases, C-terminal domain"/>
    <property type="match status" value="1"/>
</dbReference>
<dbReference type="InterPro" id="IPR050493">
    <property type="entry name" value="FAD-dep_Monooxygenase_BioMet"/>
</dbReference>
<evidence type="ECO:0000313" key="7">
    <source>
        <dbReference type="EMBL" id="KAJ5087585.1"/>
    </source>
</evidence>
<reference evidence="7" key="2">
    <citation type="journal article" date="2023" name="IMA Fungus">
        <title>Comparative genomic study of the Penicillium genus elucidates a diverse pangenome and 15 lateral gene transfer events.</title>
        <authorList>
            <person name="Petersen C."/>
            <person name="Sorensen T."/>
            <person name="Nielsen M.R."/>
            <person name="Sondergaard T.E."/>
            <person name="Sorensen J.L."/>
            <person name="Fitzpatrick D.A."/>
            <person name="Frisvad J.C."/>
            <person name="Nielsen K.L."/>
        </authorList>
    </citation>
    <scope>NUCLEOTIDE SEQUENCE</scope>
    <source>
        <strain evidence="7">IBT 30069</strain>
    </source>
</reference>
<keyword evidence="4" id="KW-0560">Oxidoreductase</keyword>
<evidence type="ECO:0000256" key="3">
    <source>
        <dbReference type="ARBA" id="ARBA00022827"/>
    </source>
</evidence>
<protein>
    <submittedName>
        <fullName evidence="7">Salicylate hydroxylase</fullName>
    </submittedName>
</protein>
<dbReference type="OrthoDB" id="9993796at2759"/>
<reference evidence="7" key="1">
    <citation type="submission" date="2022-11" db="EMBL/GenBank/DDBJ databases">
        <authorList>
            <person name="Petersen C."/>
        </authorList>
    </citation>
    <scope>NUCLEOTIDE SEQUENCE</scope>
    <source>
        <strain evidence="7">IBT 30069</strain>
    </source>
</reference>
<dbReference type="AlphaFoldDB" id="A0A9W9JZU2"/>
<dbReference type="PRINTS" id="PR00420">
    <property type="entry name" value="RNGMNOXGNASE"/>
</dbReference>
<name>A0A9W9JZU2_9EURO</name>
<keyword evidence="8" id="KW-1185">Reference proteome</keyword>
<dbReference type="GO" id="GO:0004497">
    <property type="term" value="F:monooxygenase activity"/>
    <property type="evidence" value="ECO:0007669"/>
    <property type="project" value="UniProtKB-KW"/>
</dbReference>
<feature type="domain" description="FAD-binding" evidence="6">
    <location>
        <begin position="4"/>
        <end position="353"/>
    </location>
</feature>
<dbReference type="PANTHER" id="PTHR13789">
    <property type="entry name" value="MONOOXYGENASE"/>
    <property type="match status" value="1"/>
</dbReference>
<evidence type="ECO:0000256" key="5">
    <source>
        <dbReference type="ARBA" id="ARBA00023033"/>
    </source>
</evidence>
<gene>
    <name evidence="7" type="ORF">N7456_011201</name>
</gene>
<dbReference type="InterPro" id="IPR036188">
    <property type="entry name" value="FAD/NAD-bd_sf"/>
</dbReference>
<keyword evidence="2" id="KW-0285">Flavoprotein</keyword>
<dbReference type="Proteomes" id="UP001149165">
    <property type="component" value="Unassembled WGS sequence"/>
</dbReference>
<sequence length="408" mass="44492">MPLKVIIIGAGIAGLTAAVSLRRSGHFVEVLERSAFAGEVGAAINLAPNGTATLMGLGFDIERARGVPVKNWDTVDGTNLNRIACQDLSTSVKRFGAPFLSVHRVDLHDELLRLAQEGPGGVTLQLSSSVFEVSPEEGFVLLADGSVKYADLIVAADGLHSVARPAVASLASPRDTKLSAFRFLLPTDKVREHPVGQELLSWKVPGALLLGDPGSVTQEEERHLMWYSCRGGTVENFVGIHPTCLESGDHKDQMLQQFGHFDPKVVEILKLAEDVKCWPLFETSPLARWTTGKLVLIGDAAHPMLPFGGQGSNQAIEDGGALGLLLAGVDEPTEIPHRLELFERLRMRRATRVQILSSVRANREAMVKERVQEFMEDGVIFPESFQTRIAHDAGYNVLKECERILRSL</sequence>
<evidence type="ECO:0000313" key="8">
    <source>
        <dbReference type="Proteomes" id="UP001149165"/>
    </source>
</evidence>
<accession>A0A9W9JZU2</accession>
<comment type="similarity">
    <text evidence="1">Belongs to the paxM FAD-dependent monooxygenase family.</text>
</comment>
<dbReference type="Gene3D" id="3.50.50.60">
    <property type="entry name" value="FAD/NAD(P)-binding domain"/>
    <property type="match status" value="1"/>
</dbReference>
<evidence type="ECO:0000256" key="2">
    <source>
        <dbReference type="ARBA" id="ARBA00022630"/>
    </source>
</evidence>
<dbReference type="InterPro" id="IPR002938">
    <property type="entry name" value="FAD-bd"/>
</dbReference>
<evidence type="ECO:0000256" key="1">
    <source>
        <dbReference type="ARBA" id="ARBA00007992"/>
    </source>
</evidence>
<dbReference type="SUPFAM" id="SSF51905">
    <property type="entry name" value="FAD/NAD(P)-binding domain"/>
    <property type="match status" value="1"/>
</dbReference>
<dbReference type="GO" id="GO:0071949">
    <property type="term" value="F:FAD binding"/>
    <property type="evidence" value="ECO:0007669"/>
    <property type="project" value="InterPro"/>
</dbReference>
<comment type="caution">
    <text evidence="7">The sequence shown here is derived from an EMBL/GenBank/DDBJ whole genome shotgun (WGS) entry which is preliminary data.</text>
</comment>
<organism evidence="7 8">
    <name type="scientific">Penicillium angulare</name>
    <dbReference type="NCBI Taxonomy" id="116970"/>
    <lineage>
        <taxon>Eukaryota</taxon>
        <taxon>Fungi</taxon>
        <taxon>Dikarya</taxon>
        <taxon>Ascomycota</taxon>
        <taxon>Pezizomycotina</taxon>
        <taxon>Eurotiomycetes</taxon>
        <taxon>Eurotiomycetidae</taxon>
        <taxon>Eurotiales</taxon>
        <taxon>Aspergillaceae</taxon>
        <taxon>Penicillium</taxon>
    </lineage>
</organism>
<proteinExistence type="inferred from homology"/>
<dbReference type="PANTHER" id="PTHR13789:SF314">
    <property type="entry name" value="FAD-BINDING DOMAIN-CONTAINING PROTEIN"/>
    <property type="match status" value="1"/>
</dbReference>
<evidence type="ECO:0000256" key="4">
    <source>
        <dbReference type="ARBA" id="ARBA00023002"/>
    </source>
</evidence>
<evidence type="ECO:0000259" key="6">
    <source>
        <dbReference type="Pfam" id="PF01494"/>
    </source>
</evidence>
<dbReference type="EMBL" id="JAPQKH010000007">
    <property type="protein sequence ID" value="KAJ5087585.1"/>
    <property type="molecule type" value="Genomic_DNA"/>
</dbReference>
<dbReference type="Pfam" id="PF01494">
    <property type="entry name" value="FAD_binding_3"/>
    <property type="match status" value="1"/>
</dbReference>
<keyword evidence="3" id="KW-0274">FAD</keyword>